<accession>A0A811UMX3</accession>
<gene>
    <name evidence="2" type="ORF">CCAP1982_LOCUS7740</name>
</gene>
<evidence type="ECO:0000313" key="2">
    <source>
        <dbReference type="EMBL" id="CAD6999206.1"/>
    </source>
</evidence>
<dbReference type="AlphaFoldDB" id="A0A811UMX3"/>
<feature type="region of interest" description="Disordered" evidence="1">
    <location>
        <begin position="73"/>
        <end position="97"/>
    </location>
</feature>
<protein>
    <submittedName>
        <fullName evidence="2">(Mediterranean fruit fly) hypothetical protein</fullName>
    </submittedName>
</protein>
<sequence>MLTATRKKNKIRKVEKTRTALKQVKKKEANKTRRWCWWHITTTNRPSTTTAGNFQVISHQRGNFLRDNRKEKNAKLNKKQATPITSHMPPPKGKKNCMQKEEKIQMCTDLRNIRDATELPRSSSTQHFAANFNN</sequence>
<keyword evidence="3" id="KW-1185">Reference proteome</keyword>
<reference evidence="2" key="1">
    <citation type="submission" date="2020-11" db="EMBL/GenBank/DDBJ databases">
        <authorList>
            <person name="Whitehead M."/>
        </authorList>
    </citation>
    <scope>NUCLEOTIDE SEQUENCE</scope>
    <source>
        <strain evidence="2">EGII</strain>
    </source>
</reference>
<name>A0A811UMX3_CERCA</name>
<evidence type="ECO:0000313" key="3">
    <source>
        <dbReference type="Proteomes" id="UP000606786"/>
    </source>
</evidence>
<evidence type="ECO:0000256" key="1">
    <source>
        <dbReference type="SAM" id="MobiDB-lite"/>
    </source>
</evidence>
<organism evidence="2 3">
    <name type="scientific">Ceratitis capitata</name>
    <name type="common">Mediterranean fruit fly</name>
    <name type="synonym">Tephritis capitata</name>
    <dbReference type="NCBI Taxonomy" id="7213"/>
    <lineage>
        <taxon>Eukaryota</taxon>
        <taxon>Metazoa</taxon>
        <taxon>Ecdysozoa</taxon>
        <taxon>Arthropoda</taxon>
        <taxon>Hexapoda</taxon>
        <taxon>Insecta</taxon>
        <taxon>Pterygota</taxon>
        <taxon>Neoptera</taxon>
        <taxon>Endopterygota</taxon>
        <taxon>Diptera</taxon>
        <taxon>Brachycera</taxon>
        <taxon>Muscomorpha</taxon>
        <taxon>Tephritoidea</taxon>
        <taxon>Tephritidae</taxon>
        <taxon>Ceratitis</taxon>
        <taxon>Ceratitis</taxon>
    </lineage>
</organism>
<proteinExistence type="predicted"/>
<dbReference type="EMBL" id="CAJHJT010000012">
    <property type="protein sequence ID" value="CAD6999206.1"/>
    <property type="molecule type" value="Genomic_DNA"/>
</dbReference>
<dbReference type="Proteomes" id="UP000606786">
    <property type="component" value="Unassembled WGS sequence"/>
</dbReference>
<comment type="caution">
    <text evidence="2">The sequence shown here is derived from an EMBL/GenBank/DDBJ whole genome shotgun (WGS) entry which is preliminary data.</text>
</comment>